<gene>
    <name evidence="2" type="ORF">TVY486_0100280</name>
</gene>
<dbReference type="AlphaFoldDB" id="G0TR16"/>
<proteinExistence type="predicted"/>
<accession>G0TR16</accession>
<protein>
    <submittedName>
        <fullName evidence="2">Uncharacterized protein</fullName>
    </submittedName>
</protein>
<evidence type="ECO:0000313" key="2">
    <source>
        <dbReference type="EMBL" id="CCC46380.1"/>
    </source>
</evidence>
<organism evidence="2">
    <name type="scientific">Trypanosoma vivax (strain Y486)</name>
    <dbReference type="NCBI Taxonomy" id="1055687"/>
    <lineage>
        <taxon>Eukaryota</taxon>
        <taxon>Discoba</taxon>
        <taxon>Euglenozoa</taxon>
        <taxon>Kinetoplastea</taxon>
        <taxon>Metakinetoplastina</taxon>
        <taxon>Trypanosomatida</taxon>
        <taxon>Trypanosomatidae</taxon>
        <taxon>Trypanosoma</taxon>
        <taxon>Duttonella</taxon>
    </lineage>
</organism>
<feature type="region of interest" description="Disordered" evidence="1">
    <location>
        <begin position="214"/>
        <end position="253"/>
    </location>
</feature>
<name>G0TR16_TRYVY</name>
<dbReference type="EMBL" id="HE573017">
    <property type="protein sequence ID" value="CCC46380.1"/>
    <property type="molecule type" value="Genomic_DNA"/>
</dbReference>
<reference evidence="2" key="1">
    <citation type="journal article" date="2012" name="Proc. Natl. Acad. Sci. U.S.A.">
        <title>Antigenic diversity is generated by distinct evolutionary mechanisms in African trypanosome species.</title>
        <authorList>
            <person name="Jackson A.P."/>
            <person name="Berry A."/>
            <person name="Aslett M."/>
            <person name="Allison H.C."/>
            <person name="Burton P."/>
            <person name="Vavrova-Anderson J."/>
            <person name="Brown R."/>
            <person name="Browne H."/>
            <person name="Corton N."/>
            <person name="Hauser H."/>
            <person name="Gamble J."/>
            <person name="Gilderthorp R."/>
            <person name="Marcello L."/>
            <person name="McQuillan J."/>
            <person name="Otto T.D."/>
            <person name="Quail M.A."/>
            <person name="Sanders M.J."/>
            <person name="van Tonder A."/>
            <person name="Ginger M.L."/>
            <person name="Field M.C."/>
            <person name="Barry J.D."/>
            <person name="Hertz-Fowler C."/>
            <person name="Berriman M."/>
        </authorList>
    </citation>
    <scope>NUCLEOTIDE SEQUENCE</scope>
    <source>
        <strain evidence="2">Y486</strain>
    </source>
</reference>
<sequence length="253" mass="28139">MIHSITTCGQQSLSHFRYVFISIYSGAYKGNLLDMIVSAVGFLEGYDRDSTSSDAGLTTTSKHYSSPCNALTTKQGYLHKNISPAMVLIPRRSDIMTSTTALAKQDDTTVTRRLEQSDIFQESGLPVPFFVEENAYKTLCAADSCTVLLEVVKLLVESGVTLPKNVFLPFINHLESQDREAARSMYSILKLEFGLPTGMRNVQPHLSYSCCANSESNKSLPRMTSIPLARQLPPKRDKKTTRSSKLQQLRSNK</sequence>
<evidence type="ECO:0000256" key="1">
    <source>
        <dbReference type="SAM" id="MobiDB-lite"/>
    </source>
</evidence>
<feature type="compositionally biased region" description="Polar residues" evidence="1">
    <location>
        <begin position="243"/>
        <end position="253"/>
    </location>
</feature>
<dbReference type="VEuPathDB" id="TriTrypDB:TvY486_0100280"/>